<reference evidence="7" key="1">
    <citation type="submission" date="2016-04" db="EMBL/GenBank/DDBJ databases">
        <authorList>
            <person name="Strepis N."/>
        </authorList>
    </citation>
    <scope>NUCLEOTIDE SEQUENCE [LARGE SCALE GENOMIC DNA]</scope>
</reference>
<keyword evidence="6" id="KW-0413">Isomerase</keyword>
<name>A0A1W1IIA8_9LACT</name>
<dbReference type="PANTHER" id="PTHR30514:SF1">
    <property type="entry name" value="HTH-TYPE TRANSCRIPTIONAL REGULATOR HEXR-RELATED"/>
    <property type="match status" value="1"/>
</dbReference>
<dbReference type="SUPFAM" id="SSF46689">
    <property type="entry name" value="Homeodomain-like"/>
    <property type="match status" value="1"/>
</dbReference>
<dbReference type="PROSITE" id="PS51464">
    <property type="entry name" value="SIS"/>
    <property type="match status" value="1"/>
</dbReference>
<feature type="domain" description="SIS" evidence="5">
    <location>
        <begin position="126"/>
        <end position="268"/>
    </location>
</feature>
<evidence type="ECO:0000313" key="7">
    <source>
        <dbReference type="Proteomes" id="UP000195985"/>
    </source>
</evidence>
<keyword evidence="1" id="KW-0805">Transcription regulation</keyword>
<dbReference type="Proteomes" id="UP000195985">
    <property type="component" value="Unassembled WGS sequence"/>
</dbReference>
<dbReference type="Pfam" id="PF01418">
    <property type="entry name" value="HTH_6"/>
    <property type="match status" value="1"/>
</dbReference>
<dbReference type="OrthoDB" id="3684496at2"/>
<dbReference type="InterPro" id="IPR000281">
    <property type="entry name" value="HTH_RpiR"/>
</dbReference>
<feature type="domain" description="HTH rpiR-type" evidence="4">
    <location>
        <begin position="1"/>
        <end position="77"/>
    </location>
</feature>
<dbReference type="GO" id="GO:0016853">
    <property type="term" value="F:isomerase activity"/>
    <property type="evidence" value="ECO:0007669"/>
    <property type="project" value="UniProtKB-KW"/>
</dbReference>
<dbReference type="PANTHER" id="PTHR30514">
    <property type="entry name" value="GLUCOKINASE"/>
    <property type="match status" value="1"/>
</dbReference>
<keyword evidence="3" id="KW-0804">Transcription</keyword>
<dbReference type="GO" id="GO:0003700">
    <property type="term" value="F:DNA-binding transcription factor activity"/>
    <property type="evidence" value="ECO:0007669"/>
    <property type="project" value="InterPro"/>
</dbReference>
<dbReference type="GO" id="GO:0003677">
    <property type="term" value="F:DNA binding"/>
    <property type="evidence" value="ECO:0007669"/>
    <property type="project" value="UniProtKB-KW"/>
</dbReference>
<keyword evidence="7" id="KW-1185">Reference proteome</keyword>
<gene>
    <name evidence="6" type="ORF">TPAS_2410</name>
</gene>
<proteinExistence type="predicted"/>
<dbReference type="InterPro" id="IPR046348">
    <property type="entry name" value="SIS_dom_sf"/>
</dbReference>
<dbReference type="STRING" id="43064.SAMN04488086_10914"/>
<dbReference type="GO" id="GO:0097367">
    <property type="term" value="F:carbohydrate derivative binding"/>
    <property type="evidence" value="ECO:0007669"/>
    <property type="project" value="InterPro"/>
</dbReference>
<dbReference type="Gene3D" id="1.10.10.10">
    <property type="entry name" value="Winged helix-like DNA-binding domain superfamily/Winged helix DNA-binding domain"/>
    <property type="match status" value="1"/>
</dbReference>
<evidence type="ECO:0000256" key="3">
    <source>
        <dbReference type="ARBA" id="ARBA00023163"/>
    </source>
</evidence>
<dbReference type="InterPro" id="IPR009057">
    <property type="entry name" value="Homeodomain-like_sf"/>
</dbReference>
<dbReference type="GO" id="GO:1901135">
    <property type="term" value="P:carbohydrate derivative metabolic process"/>
    <property type="evidence" value="ECO:0007669"/>
    <property type="project" value="InterPro"/>
</dbReference>
<organism evidence="6 7">
    <name type="scientific">Trichococcus pasteurii</name>
    <dbReference type="NCBI Taxonomy" id="43064"/>
    <lineage>
        <taxon>Bacteria</taxon>
        <taxon>Bacillati</taxon>
        <taxon>Bacillota</taxon>
        <taxon>Bacilli</taxon>
        <taxon>Lactobacillales</taxon>
        <taxon>Carnobacteriaceae</taxon>
        <taxon>Trichococcus</taxon>
    </lineage>
</organism>
<evidence type="ECO:0000313" key="6">
    <source>
        <dbReference type="EMBL" id="SLM52716.1"/>
    </source>
</evidence>
<dbReference type="PROSITE" id="PS51071">
    <property type="entry name" value="HTH_RPIR"/>
    <property type="match status" value="1"/>
</dbReference>
<dbReference type="CDD" id="cd05013">
    <property type="entry name" value="SIS_RpiR"/>
    <property type="match status" value="1"/>
</dbReference>
<dbReference type="Pfam" id="PF01380">
    <property type="entry name" value="SIS"/>
    <property type="match status" value="1"/>
</dbReference>
<dbReference type="InterPro" id="IPR036388">
    <property type="entry name" value="WH-like_DNA-bd_sf"/>
</dbReference>
<evidence type="ECO:0000256" key="2">
    <source>
        <dbReference type="ARBA" id="ARBA00023125"/>
    </source>
</evidence>
<dbReference type="RefSeq" id="WP_086943463.1">
    <property type="nucleotide sequence ID" value="NZ_FONM01000009.1"/>
</dbReference>
<dbReference type="InterPro" id="IPR001347">
    <property type="entry name" value="SIS_dom"/>
</dbReference>
<sequence>MKLLQKIEEYTILYTDSRSQIAEFIMQNKNKLNQYTMNDISQQTYSSKATLVRFAKSLGFSGWTELIRTLIEEIRYEEIHYSDISPNIPFDRNDSFSEIIKKIATIQVESIHDTADRFDSIVLEKAVDKLVGANRIVVLGMSPNNLLAQLFRRKMISIGKIVEVAAPGETGMIAYSLTNRDAAILISYAGNDVSREPMKFIPEMKEKGVKLIGITSDGNNYMRKEIDTVLTISSREGLYKKISSFSTEESILFILNVLYAGYFSKDYLNNYSYKLKNATRLEEPRRIRQLDLKE</sequence>
<evidence type="ECO:0000259" key="5">
    <source>
        <dbReference type="PROSITE" id="PS51464"/>
    </source>
</evidence>
<dbReference type="SUPFAM" id="SSF53697">
    <property type="entry name" value="SIS domain"/>
    <property type="match status" value="1"/>
</dbReference>
<keyword evidence="2" id="KW-0238">DNA-binding</keyword>
<dbReference type="AlphaFoldDB" id="A0A1W1IIA8"/>
<evidence type="ECO:0000259" key="4">
    <source>
        <dbReference type="PROSITE" id="PS51071"/>
    </source>
</evidence>
<dbReference type="Gene3D" id="3.40.50.10490">
    <property type="entry name" value="Glucose-6-phosphate isomerase like protein, domain 1"/>
    <property type="match status" value="1"/>
</dbReference>
<protein>
    <submittedName>
        <fullName evidence="6">Sugar isomerase (Sis)</fullName>
    </submittedName>
</protein>
<dbReference type="InterPro" id="IPR047640">
    <property type="entry name" value="RpiR-like"/>
</dbReference>
<accession>A0A1W1IIA8</accession>
<evidence type="ECO:0000256" key="1">
    <source>
        <dbReference type="ARBA" id="ARBA00023015"/>
    </source>
</evidence>
<dbReference type="InterPro" id="IPR035472">
    <property type="entry name" value="RpiR-like_SIS"/>
</dbReference>
<dbReference type="EMBL" id="FWEY01000008">
    <property type="protein sequence ID" value="SLM52716.1"/>
    <property type="molecule type" value="Genomic_DNA"/>
</dbReference>